<organism evidence="1 2">
    <name type="scientific">Methylorubrum aminovorans</name>
    <dbReference type="NCBI Taxonomy" id="269069"/>
    <lineage>
        <taxon>Bacteria</taxon>
        <taxon>Pseudomonadati</taxon>
        <taxon>Pseudomonadota</taxon>
        <taxon>Alphaproteobacteria</taxon>
        <taxon>Hyphomicrobiales</taxon>
        <taxon>Methylobacteriaceae</taxon>
        <taxon>Methylorubrum</taxon>
    </lineage>
</organism>
<keyword evidence="2" id="KW-1185">Reference proteome</keyword>
<comment type="caution">
    <text evidence="1">The sequence shown here is derived from an EMBL/GenBank/DDBJ whole genome shotgun (WGS) entry which is preliminary data.</text>
</comment>
<name>A0ABQ4UAA1_9HYPH</name>
<sequence length="85" mass="8998">MSKRIHLCNGYHAEPGETPGHLHDVYATIPPLGGNKRVHVGTLSKAAVEAWAALDTERVGLLGRLNVHRASPSPLAAEGKSEGEP</sequence>
<dbReference type="RefSeq" id="WP_238222803.1">
    <property type="nucleotide sequence ID" value="NZ_BAAADH010000001.1"/>
</dbReference>
<accession>A0ABQ4UAA1</accession>
<reference evidence="1" key="1">
    <citation type="journal article" date="2021" name="Front. Microbiol.">
        <title>Comprehensive Comparative Genomics and Phenotyping of Methylobacterium Species.</title>
        <authorList>
            <person name="Alessa O."/>
            <person name="Ogura Y."/>
            <person name="Fujitani Y."/>
            <person name="Takami H."/>
            <person name="Hayashi T."/>
            <person name="Sahin N."/>
            <person name="Tani A."/>
        </authorList>
    </citation>
    <scope>NUCLEOTIDE SEQUENCE</scope>
    <source>
        <strain evidence="1">NBRC 15686</strain>
    </source>
</reference>
<gene>
    <name evidence="1" type="ORF">LNAOJCKE_0975</name>
</gene>
<protein>
    <submittedName>
        <fullName evidence="1">Uncharacterized protein</fullName>
    </submittedName>
</protein>
<evidence type="ECO:0000313" key="1">
    <source>
        <dbReference type="EMBL" id="GJE63777.1"/>
    </source>
</evidence>
<dbReference type="Proteomes" id="UP001055039">
    <property type="component" value="Unassembled WGS sequence"/>
</dbReference>
<reference evidence="1" key="2">
    <citation type="submission" date="2021-08" db="EMBL/GenBank/DDBJ databases">
        <authorList>
            <person name="Tani A."/>
            <person name="Ola A."/>
            <person name="Ogura Y."/>
            <person name="Katsura K."/>
            <person name="Hayashi T."/>
        </authorList>
    </citation>
    <scope>NUCLEOTIDE SEQUENCE</scope>
    <source>
        <strain evidence="1">NBRC 15686</strain>
    </source>
</reference>
<proteinExistence type="predicted"/>
<dbReference type="EMBL" id="BPRC01000001">
    <property type="protein sequence ID" value="GJE63777.1"/>
    <property type="molecule type" value="Genomic_DNA"/>
</dbReference>
<evidence type="ECO:0000313" key="2">
    <source>
        <dbReference type="Proteomes" id="UP001055039"/>
    </source>
</evidence>